<feature type="region of interest" description="Disordered" evidence="2">
    <location>
        <begin position="370"/>
        <end position="390"/>
    </location>
</feature>
<evidence type="ECO:0000256" key="3">
    <source>
        <dbReference type="SAM" id="SignalP"/>
    </source>
</evidence>
<gene>
    <name evidence="5" type="ORF">GCM10023224_50640</name>
</gene>
<comment type="caution">
    <text evidence="5">The sequence shown here is derived from an EMBL/GenBank/DDBJ whole genome shotgun (WGS) entry which is preliminary data.</text>
</comment>
<evidence type="ECO:0000313" key="5">
    <source>
        <dbReference type="EMBL" id="GAA4958532.1"/>
    </source>
</evidence>
<name>A0ABP9H1G6_9ACTN</name>
<feature type="region of interest" description="Disordered" evidence="2">
    <location>
        <begin position="33"/>
        <end position="65"/>
    </location>
</feature>
<dbReference type="Gene3D" id="3.60.21.10">
    <property type="match status" value="1"/>
</dbReference>
<feature type="chain" id="PRO_5045235741" description="Capsule synthesis protein CapA domain-containing protein" evidence="3">
    <location>
        <begin position="37"/>
        <end position="390"/>
    </location>
</feature>
<accession>A0ABP9H1G6</accession>
<evidence type="ECO:0000256" key="2">
    <source>
        <dbReference type="SAM" id="MobiDB-lite"/>
    </source>
</evidence>
<evidence type="ECO:0000259" key="4">
    <source>
        <dbReference type="SMART" id="SM00854"/>
    </source>
</evidence>
<keyword evidence="3" id="KW-0732">Signal</keyword>
<reference evidence="6" key="1">
    <citation type="journal article" date="2019" name="Int. J. Syst. Evol. Microbiol.">
        <title>The Global Catalogue of Microorganisms (GCM) 10K type strain sequencing project: providing services to taxonomists for standard genome sequencing and annotation.</title>
        <authorList>
            <consortium name="The Broad Institute Genomics Platform"/>
            <consortium name="The Broad Institute Genome Sequencing Center for Infectious Disease"/>
            <person name="Wu L."/>
            <person name="Ma J."/>
        </authorList>
    </citation>
    <scope>NUCLEOTIDE SEQUENCE [LARGE SCALE GENOMIC DNA]</scope>
    <source>
        <strain evidence="6">JCM 18123</strain>
    </source>
</reference>
<dbReference type="CDD" id="cd07381">
    <property type="entry name" value="MPP_CapA"/>
    <property type="match status" value="1"/>
</dbReference>
<feature type="compositionally biased region" description="Acidic residues" evidence="2">
    <location>
        <begin position="380"/>
        <end position="390"/>
    </location>
</feature>
<dbReference type="Pfam" id="PF09587">
    <property type="entry name" value="PGA_cap"/>
    <property type="match status" value="1"/>
</dbReference>
<dbReference type="InterPro" id="IPR029052">
    <property type="entry name" value="Metallo-depent_PP-like"/>
</dbReference>
<proteinExistence type="inferred from homology"/>
<dbReference type="PANTHER" id="PTHR33393">
    <property type="entry name" value="POLYGLUTAMINE SYNTHESIS ACCESSORY PROTEIN RV0574C-RELATED"/>
    <property type="match status" value="1"/>
</dbReference>
<dbReference type="RefSeq" id="WP_345559448.1">
    <property type="nucleotide sequence ID" value="NZ_BAABIK010000054.1"/>
</dbReference>
<dbReference type="PANTHER" id="PTHR33393:SF13">
    <property type="entry name" value="PGA BIOSYNTHESIS PROTEIN CAPA"/>
    <property type="match status" value="1"/>
</dbReference>
<keyword evidence="6" id="KW-1185">Reference proteome</keyword>
<dbReference type="Proteomes" id="UP001499993">
    <property type="component" value="Unassembled WGS sequence"/>
</dbReference>
<organism evidence="5 6">
    <name type="scientific">Streptomonospora halophila</name>
    <dbReference type="NCBI Taxonomy" id="427369"/>
    <lineage>
        <taxon>Bacteria</taxon>
        <taxon>Bacillati</taxon>
        <taxon>Actinomycetota</taxon>
        <taxon>Actinomycetes</taxon>
        <taxon>Streptosporangiales</taxon>
        <taxon>Nocardiopsidaceae</taxon>
        <taxon>Streptomonospora</taxon>
    </lineage>
</organism>
<feature type="signal peptide" evidence="3">
    <location>
        <begin position="1"/>
        <end position="36"/>
    </location>
</feature>
<evidence type="ECO:0000256" key="1">
    <source>
        <dbReference type="ARBA" id="ARBA00005662"/>
    </source>
</evidence>
<dbReference type="InterPro" id="IPR019079">
    <property type="entry name" value="Capsule_synth_CapA"/>
</dbReference>
<protein>
    <recommendedName>
        <fullName evidence="4">Capsule synthesis protein CapA domain-containing protein</fullName>
    </recommendedName>
</protein>
<comment type="similarity">
    <text evidence="1">Belongs to the CapA family.</text>
</comment>
<feature type="domain" description="Capsule synthesis protein CapA" evidence="4">
    <location>
        <begin position="68"/>
        <end position="312"/>
    </location>
</feature>
<dbReference type="SUPFAM" id="SSF56300">
    <property type="entry name" value="Metallo-dependent phosphatases"/>
    <property type="match status" value="1"/>
</dbReference>
<dbReference type="EMBL" id="BAABIK010000054">
    <property type="protein sequence ID" value="GAA4958532.1"/>
    <property type="molecule type" value="Genomic_DNA"/>
</dbReference>
<evidence type="ECO:0000313" key="6">
    <source>
        <dbReference type="Proteomes" id="UP001499993"/>
    </source>
</evidence>
<dbReference type="SMART" id="SM00854">
    <property type="entry name" value="PGA_cap"/>
    <property type="match status" value="1"/>
</dbReference>
<sequence length="390" mass="39491">MPHDSSTPTPAVLASVRAGAAVAVLALLAACSSGSAEPDDSGQPSGDGAPSSPEASPSQKPEKSAPITVAIGGDVHFEGELRRRLDSDPATALGGISETLSAADLAVVNLETAVTDGGTPAPGKQFVFRAPQTTFTALESAGVDVASVANNHGMDYGATGLQDTLAGAEDAGFPLVGAGQNEEEAYAPHVFDTEGGKVAVIGAADVLDNHLISAWTAGPDKPGLASAKNEMRSRLVEAVSAAAEEADTVITYLHWGLEGDHCPKAHAPGLAQELADAGADAVVGGHAHVLSPGGYLGDTYVHYGLGNFAFYNYSGPTAETGVLNLTFQDGEVVGDEWKPGQIQGGVPVLYEGAAAEDAHATWESFRSQCGVGLTPAPEGQEGEEEQAEAG</sequence>
<dbReference type="InterPro" id="IPR052169">
    <property type="entry name" value="CW_Biosynth-Accessory"/>
</dbReference>